<dbReference type="InterPro" id="IPR039422">
    <property type="entry name" value="MarR/SlyA-like"/>
</dbReference>
<dbReference type="PANTHER" id="PTHR33164">
    <property type="entry name" value="TRANSCRIPTIONAL REGULATOR, MARR FAMILY"/>
    <property type="match status" value="1"/>
</dbReference>
<proteinExistence type="predicted"/>
<reference evidence="2 3" key="1">
    <citation type="submission" date="2024-05" db="EMBL/GenBank/DDBJ databases">
        <title>Microbispora sp.ZYX-F-249.</title>
        <authorList>
            <person name="Xie H."/>
        </authorList>
    </citation>
    <scope>NUCLEOTIDE SEQUENCE [LARGE SCALE GENOMIC DNA]</scope>
    <source>
        <strain evidence="2 3">ZYX-F-249</strain>
    </source>
</reference>
<evidence type="ECO:0000313" key="3">
    <source>
        <dbReference type="Proteomes" id="UP001447516"/>
    </source>
</evidence>
<keyword evidence="3" id="KW-1185">Reference proteome</keyword>
<dbReference type="RefSeq" id="WP_346227590.1">
    <property type="nucleotide sequence ID" value="NZ_JBDJAW010000017.1"/>
</dbReference>
<dbReference type="EMBL" id="JBDJAW010000017">
    <property type="protein sequence ID" value="MEN3537628.1"/>
    <property type="molecule type" value="Genomic_DNA"/>
</dbReference>
<dbReference type="SUPFAM" id="SSF46785">
    <property type="entry name" value="Winged helix' DNA-binding domain"/>
    <property type="match status" value="1"/>
</dbReference>
<sequence length="136" mass="14648">MDGGRLHRLGKRLIELSSQVTGEAGDLSLTPGEAAVLEDVIKHPASSISEIHQRTGFVQSHVSASVSRLKARGLVKATTDPDDGRRTRVAIADEALQAISRRAARDINQVIGHTVTDPARARRATELLEELADLLL</sequence>
<gene>
    <name evidence="2" type="ORF">AAH991_21125</name>
</gene>
<feature type="domain" description="HTH marR-type" evidence="1">
    <location>
        <begin position="29"/>
        <end position="94"/>
    </location>
</feature>
<dbReference type="Proteomes" id="UP001447516">
    <property type="component" value="Unassembled WGS sequence"/>
</dbReference>
<organism evidence="2 3">
    <name type="scientific">Microbispora maris</name>
    <dbReference type="NCBI Taxonomy" id="3144104"/>
    <lineage>
        <taxon>Bacteria</taxon>
        <taxon>Bacillati</taxon>
        <taxon>Actinomycetota</taxon>
        <taxon>Actinomycetes</taxon>
        <taxon>Streptosporangiales</taxon>
        <taxon>Streptosporangiaceae</taxon>
        <taxon>Microbispora</taxon>
    </lineage>
</organism>
<name>A0ABV0AQV6_9ACTN</name>
<accession>A0ABV0AQV6</accession>
<dbReference type="InterPro" id="IPR036390">
    <property type="entry name" value="WH_DNA-bd_sf"/>
</dbReference>
<dbReference type="Pfam" id="PF13463">
    <property type="entry name" value="HTH_27"/>
    <property type="match status" value="1"/>
</dbReference>
<evidence type="ECO:0000259" key="1">
    <source>
        <dbReference type="Pfam" id="PF13463"/>
    </source>
</evidence>
<dbReference type="InterPro" id="IPR000835">
    <property type="entry name" value="HTH_MarR-typ"/>
</dbReference>
<comment type="caution">
    <text evidence="2">The sequence shown here is derived from an EMBL/GenBank/DDBJ whole genome shotgun (WGS) entry which is preliminary data.</text>
</comment>
<evidence type="ECO:0000313" key="2">
    <source>
        <dbReference type="EMBL" id="MEN3537628.1"/>
    </source>
</evidence>
<dbReference type="InterPro" id="IPR036388">
    <property type="entry name" value="WH-like_DNA-bd_sf"/>
</dbReference>
<protein>
    <submittedName>
        <fullName evidence="2">MarR family transcriptional regulator</fullName>
    </submittedName>
</protein>
<dbReference type="PANTHER" id="PTHR33164:SF95">
    <property type="entry name" value="TRANSCRIPTIONAL REGULATOR"/>
    <property type="match status" value="1"/>
</dbReference>
<dbReference type="Gene3D" id="1.10.10.10">
    <property type="entry name" value="Winged helix-like DNA-binding domain superfamily/Winged helix DNA-binding domain"/>
    <property type="match status" value="1"/>
</dbReference>